<evidence type="ECO:0000313" key="2">
    <source>
        <dbReference type="Proteomes" id="UP001500841"/>
    </source>
</evidence>
<evidence type="ECO:0008006" key="3">
    <source>
        <dbReference type="Google" id="ProtNLM"/>
    </source>
</evidence>
<dbReference type="RefSeq" id="WP_345100741.1">
    <property type="nucleotide sequence ID" value="NZ_BAABCV010000001.1"/>
</dbReference>
<evidence type="ECO:0000313" key="1">
    <source>
        <dbReference type="EMBL" id="GAA4086155.1"/>
    </source>
</evidence>
<accession>A0ABP7WCQ1</accession>
<dbReference type="EMBL" id="BAABCV010000001">
    <property type="protein sequence ID" value="GAA4086155.1"/>
    <property type="molecule type" value="Genomic_DNA"/>
</dbReference>
<keyword evidence="2" id="KW-1185">Reference proteome</keyword>
<protein>
    <recommendedName>
        <fullName evidence="3">GAF domain-containing protein</fullName>
    </recommendedName>
</protein>
<gene>
    <name evidence="1" type="ORF">GCM10022392_03870</name>
</gene>
<name>A0ABP7WCQ1_9SPHI</name>
<dbReference type="Proteomes" id="UP001500841">
    <property type="component" value="Unassembled WGS sequence"/>
</dbReference>
<organism evidence="1 2">
    <name type="scientific">Mucilaginibacter panaciglaebae</name>
    <dbReference type="NCBI Taxonomy" id="502331"/>
    <lineage>
        <taxon>Bacteria</taxon>
        <taxon>Pseudomonadati</taxon>
        <taxon>Bacteroidota</taxon>
        <taxon>Sphingobacteriia</taxon>
        <taxon>Sphingobacteriales</taxon>
        <taxon>Sphingobacteriaceae</taxon>
        <taxon>Mucilaginibacter</taxon>
    </lineage>
</organism>
<reference evidence="2" key="1">
    <citation type="journal article" date="2019" name="Int. J. Syst. Evol. Microbiol.">
        <title>The Global Catalogue of Microorganisms (GCM) 10K type strain sequencing project: providing services to taxonomists for standard genome sequencing and annotation.</title>
        <authorList>
            <consortium name="The Broad Institute Genomics Platform"/>
            <consortium name="The Broad Institute Genome Sequencing Center for Infectious Disease"/>
            <person name="Wu L."/>
            <person name="Ma J."/>
        </authorList>
    </citation>
    <scope>NUCLEOTIDE SEQUENCE [LARGE SCALE GENOMIC DNA]</scope>
    <source>
        <strain evidence="2">JCM 17085</strain>
    </source>
</reference>
<sequence>MFTQKTDKPFRLELSFHKLIEGLRQTAVIDNGYKAVRAKELLMRLAQHPELDEGITSIKQIADNTELIADLLSDLFPEALTNNEIKAVSIPYMGLSFNHTCRFKKILADAGQDFQVAIRDFDDKHLYILSCCIILNRLYGTKLDFSRPMFYDIPTADGVMRHYRILYNADFLDVSATDKVPKLSKADIDELMNSYDNIDVWIEKFPINSYIIKGFGLMTLIDVTVENALSNLKSNLLGNYSTPDIKENLITIFRSMYGISDMRMGFTLFDINEGKFINSHFGPDIHSFLVPYQEAHRGEKLLCGNSYQRIIKEQTYFAVSDISKYIKQERGNSLGEHLKKQGINSFILAPIVKDGVLLGILELVSPRIRELNSVTANKLDIVMPFLVDTIDRKIHELQDRVRAVIQRHYTTLHPSVYWKFRREAQNFIDCANGGSTYQLKEIKFADVYPLYGQVDISESSATRNLSVCNDLTNQLNELISILEMMPKADKKPVNNERLTDLKNFIVDLKTNFKADTEQIILHYLEENIHPILKEANDGPKLTIRIEKYFSHTDALTGSYHVHRRNYDKTLSMINQKLATIIDNRQTEIQEFFPHYYERFKTDGIEHNIYIGQTITPNKTFTVNDLHRLRLWQLRVIAEMEVEQYNLKSILPYQLGVTSLVLVFSTPLAIRFRMHEKHFDVDGAYNIRYEVIKKRIDKAMIKGTSERITQQGKITIIYAKAEERKEYQRYISILQDAGVLSDDVEHFEVEELQGVAGLKALRVGLIHTRAIQEDHTIDYSKLYKRLPKTGNQPIHTDIYPL</sequence>
<comment type="caution">
    <text evidence="1">The sequence shown here is derived from an EMBL/GenBank/DDBJ whole genome shotgun (WGS) entry which is preliminary data.</text>
</comment>
<proteinExistence type="predicted"/>